<dbReference type="EMBL" id="NNRK01000012">
    <property type="protein sequence ID" value="OYR18505.1"/>
    <property type="molecule type" value="Genomic_DNA"/>
</dbReference>
<gene>
    <name evidence="1" type="ORF">CEV32_3293</name>
</gene>
<organism evidence="1 2">
    <name type="scientific">Brucella rhizosphaerae</name>
    <dbReference type="NCBI Taxonomy" id="571254"/>
    <lineage>
        <taxon>Bacteria</taxon>
        <taxon>Pseudomonadati</taxon>
        <taxon>Pseudomonadota</taxon>
        <taxon>Alphaproteobacteria</taxon>
        <taxon>Hyphomicrobiales</taxon>
        <taxon>Brucellaceae</taxon>
        <taxon>Brucella/Ochrobactrum group</taxon>
        <taxon>Brucella</taxon>
    </lineage>
</organism>
<dbReference type="RefSeq" id="WP_167382716.1">
    <property type="nucleotide sequence ID" value="NZ_JBHEEL010000010.1"/>
</dbReference>
<comment type="caution">
    <text evidence="1">The sequence shown here is derived from an EMBL/GenBank/DDBJ whole genome shotgun (WGS) entry which is preliminary data.</text>
</comment>
<evidence type="ECO:0000313" key="1">
    <source>
        <dbReference type="EMBL" id="OYR18505.1"/>
    </source>
</evidence>
<evidence type="ECO:0000313" key="2">
    <source>
        <dbReference type="Proteomes" id="UP000216345"/>
    </source>
</evidence>
<proteinExistence type="predicted"/>
<reference evidence="1 2" key="1">
    <citation type="submission" date="2017-07" db="EMBL/GenBank/DDBJ databases">
        <title>Phylogenetic study on the rhizospheric bacterium Ochrobactrum sp. A44.</title>
        <authorList>
            <person name="Krzyzanowska D.M."/>
            <person name="Ossowicki A."/>
            <person name="Rajewska M."/>
            <person name="Maciag T."/>
            <person name="Kaczynski Z."/>
            <person name="Czerwicka M."/>
            <person name="Jafra S."/>
        </authorList>
    </citation>
    <scope>NUCLEOTIDE SEQUENCE [LARGE SCALE GENOMIC DNA]</scope>
    <source>
        <strain evidence="1 2">PR17</strain>
    </source>
</reference>
<accession>A0A256FUE9</accession>
<protein>
    <submittedName>
        <fullName evidence="1">Uncharacterized protein</fullName>
    </submittedName>
</protein>
<dbReference type="AlphaFoldDB" id="A0A256FUE9"/>
<dbReference type="Proteomes" id="UP000216345">
    <property type="component" value="Unassembled WGS sequence"/>
</dbReference>
<sequence>MTDTLRGTGAAFAHTDSFIEDFWAKEQHIAELHPFVRTQSLRHQEGFDVVQN</sequence>
<name>A0A256FUE9_9HYPH</name>
<keyword evidence="2" id="KW-1185">Reference proteome</keyword>